<proteinExistence type="predicted"/>
<sequence length="76" mass="8754">SREYSKLQTKLIQISELPVIFQSKSNNCSNNESNTSESSKIFNISTTIYEQDYSFLDALKIIIQNNQINGKQVFQM</sequence>
<reference evidence="1" key="1">
    <citation type="submission" date="2021-06" db="EMBL/GenBank/DDBJ databases">
        <authorList>
            <person name="Kallberg Y."/>
            <person name="Tangrot J."/>
            <person name="Rosling A."/>
        </authorList>
    </citation>
    <scope>NUCLEOTIDE SEQUENCE</scope>
    <source>
        <strain evidence="1">MA461A</strain>
    </source>
</reference>
<evidence type="ECO:0000313" key="1">
    <source>
        <dbReference type="EMBL" id="CAG8833806.1"/>
    </source>
</evidence>
<organism evidence="1 2">
    <name type="scientific">Racocetra persica</name>
    <dbReference type="NCBI Taxonomy" id="160502"/>
    <lineage>
        <taxon>Eukaryota</taxon>
        <taxon>Fungi</taxon>
        <taxon>Fungi incertae sedis</taxon>
        <taxon>Mucoromycota</taxon>
        <taxon>Glomeromycotina</taxon>
        <taxon>Glomeromycetes</taxon>
        <taxon>Diversisporales</taxon>
        <taxon>Gigasporaceae</taxon>
        <taxon>Racocetra</taxon>
    </lineage>
</organism>
<evidence type="ECO:0000313" key="2">
    <source>
        <dbReference type="Proteomes" id="UP000789920"/>
    </source>
</evidence>
<dbReference type="EMBL" id="CAJVQC010107445">
    <property type="protein sequence ID" value="CAG8833806.1"/>
    <property type="molecule type" value="Genomic_DNA"/>
</dbReference>
<dbReference type="Proteomes" id="UP000789920">
    <property type="component" value="Unassembled WGS sequence"/>
</dbReference>
<comment type="caution">
    <text evidence="1">The sequence shown here is derived from an EMBL/GenBank/DDBJ whole genome shotgun (WGS) entry which is preliminary data.</text>
</comment>
<name>A0ACA9SAP6_9GLOM</name>
<gene>
    <name evidence="1" type="ORF">RPERSI_LOCUS28961</name>
</gene>
<protein>
    <submittedName>
        <fullName evidence="1">33107_t:CDS:1</fullName>
    </submittedName>
</protein>
<keyword evidence="2" id="KW-1185">Reference proteome</keyword>
<accession>A0ACA9SAP6</accession>
<feature type="non-terminal residue" evidence="1">
    <location>
        <position position="76"/>
    </location>
</feature>
<feature type="non-terminal residue" evidence="1">
    <location>
        <position position="1"/>
    </location>
</feature>